<dbReference type="Proteomes" id="UP000548771">
    <property type="component" value="Unassembled WGS sequence"/>
</dbReference>
<evidence type="ECO:0000313" key="2">
    <source>
        <dbReference type="Proteomes" id="UP000548771"/>
    </source>
</evidence>
<organism evidence="1 2">
    <name type="scientific">Xanthomonas hortorum pv. pelargonii</name>
    <dbReference type="NCBI Taxonomy" id="453602"/>
    <lineage>
        <taxon>Bacteria</taxon>
        <taxon>Pseudomonadati</taxon>
        <taxon>Pseudomonadota</taxon>
        <taxon>Gammaproteobacteria</taxon>
        <taxon>Lysobacterales</taxon>
        <taxon>Lysobacteraceae</taxon>
        <taxon>Xanthomonas</taxon>
    </lineage>
</organism>
<reference evidence="2" key="1">
    <citation type="journal article" date="2020" name="Syst. Appl. Microbiol.">
        <title>Clarifying the taxonomy of the causal agent of bacterial leaf spot of lettuce through a polyphasic approach reveals that Xanthomonas cynarae Trebaol et al. 2000 emend. Timilsina et al. 2019 is a later heterotypic synonym of Xanthomonas hortorum Vauterin et al. 1995.</title>
        <authorList>
            <person name="Moriniere L."/>
            <person name="Burlet A."/>
            <person name="Rosenthal E.R."/>
            <person name="Nesme X."/>
            <person name="Portier P."/>
            <person name="Bull C.T."/>
            <person name="Lavire C."/>
            <person name="Fischer-Le Saux M."/>
            <person name="Bertolla F."/>
        </authorList>
    </citation>
    <scope>NUCLEOTIDE SEQUENCE [LARGE SCALE GENOMIC DNA]</scope>
    <source>
        <strain evidence="2">CFBP2533</strain>
    </source>
</reference>
<accession>A0AAW9ZVZ9</accession>
<gene>
    <name evidence="1" type="ORF">E1J24_20600</name>
</gene>
<name>A0AAW9ZVZ9_9XANT</name>
<dbReference type="EMBL" id="SMDX01000036">
    <property type="protein sequence ID" value="NMI24173.1"/>
    <property type="molecule type" value="Genomic_DNA"/>
</dbReference>
<evidence type="ECO:0000313" key="1">
    <source>
        <dbReference type="EMBL" id="NMI24173.1"/>
    </source>
</evidence>
<comment type="caution">
    <text evidence="1">The sequence shown here is derived from an EMBL/GenBank/DDBJ whole genome shotgun (WGS) entry which is preliminary data.</text>
</comment>
<sequence>MIHGQRAALPVAVGDGCIHPQASGERWVTGGRACLLQLVPGLSSACGQRPPATRWCRPPGRR</sequence>
<protein>
    <submittedName>
        <fullName evidence="1">Uncharacterized protein</fullName>
    </submittedName>
</protein>
<proteinExistence type="predicted"/>
<dbReference type="AlphaFoldDB" id="A0AAW9ZVZ9"/>